<feature type="domain" description="HTH lacI-type" evidence="4">
    <location>
        <begin position="7"/>
        <end position="61"/>
    </location>
</feature>
<dbReference type="InterPro" id="IPR028082">
    <property type="entry name" value="Peripla_BP_I"/>
</dbReference>
<keyword evidence="6" id="KW-1185">Reference proteome</keyword>
<dbReference type="AlphaFoldDB" id="A0A371PGP7"/>
<dbReference type="RefSeq" id="WP_116046430.1">
    <property type="nucleotide sequence ID" value="NZ_QUBQ01000002.1"/>
</dbReference>
<dbReference type="InterPro" id="IPR046335">
    <property type="entry name" value="LacI/GalR-like_sensor"/>
</dbReference>
<dbReference type="EMBL" id="QUBQ01000002">
    <property type="protein sequence ID" value="REK74796.1"/>
    <property type="molecule type" value="Genomic_DNA"/>
</dbReference>
<dbReference type="PANTHER" id="PTHR30146">
    <property type="entry name" value="LACI-RELATED TRANSCRIPTIONAL REPRESSOR"/>
    <property type="match status" value="1"/>
</dbReference>
<dbReference type="GO" id="GO:0000976">
    <property type="term" value="F:transcription cis-regulatory region binding"/>
    <property type="evidence" value="ECO:0007669"/>
    <property type="project" value="TreeGrafter"/>
</dbReference>
<dbReference type="SUPFAM" id="SSF47413">
    <property type="entry name" value="lambda repressor-like DNA-binding domains"/>
    <property type="match status" value="1"/>
</dbReference>
<evidence type="ECO:0000313" key="6">
    <source>
        <dbReference type="Proteomes" id="UP000261905"/>
    </source>
</evidence>
<dbReference type="SMART" id="SM00354">
    <property type="entry name" value="HTH_LACI"/>
    <property type="match status" value="1"/>
</dbReference>
<name>A0A371PGP7_9BACL</name>
<evidence type="ECO:0000256" key="2">
    <source>
        <dbReference type="ARBA" id="ARBA00023125"/>
    </source>
</evidence>
<keyword evidence="3" id="KW-0804">Transcription</keyword>
<proteinExistence type="predicted"/>
<evidence type="ECO:0000259" key="4">
    <source>
        <dbReference type="PROSITE" id="PS50932"/>
    </source>
</evidence>
<dbReference type="Gene3D" id="3.40.50.2300">
    <property type="match status" value="2"/>
</dbReference>
<dbReference type="GO" id="GO:0003700">
    <property type="term" value="F:DNA-binding transcription factor activity"/>
    <property type="evidence" value="ECO:0007669"/>
    <property type="project" value="TreeGrafter"/>
</dbReference>
<dbReference type="Pfam" id="PF00356">
    <property type="entry name" value="LacI"/>
    <property type="match status" value="1"/>
</dbReference>
<organism evidence="5 6">
    <name type="scientific">Paenibacillus paeoniae</name>
    <dbReference type="NCBI Taxonomy" id="2292705"/>
    <lineage>
        <taxon>Bacteria</taxon>
        <taxon>Bacillati</taxon>
        <taxon>Bacillota</taxon>
        <taxon>Bacilli</taxon>
        <taxon>Bacillales</taxon>
        <taxon>Paenibacillaceae</taxon>
        <taxon>Paenibacillus</taxon>
    </lineage>
</organism>
<dbReference type="SUPFAM" id="SSF53822">
    <property type="entry name" value="Periplasmic binding protein-like I"/>
    <property type="match status" value="1"/>
</dbReference>
<dbReference type="PROSITE" id="PS50932">
    <property type="entry name" value="HTH_LACI_2"/>
    <property type="match status" value="1"/>
</dbReference>
<dbReference type="CDD" id="cd06267">
    <property type="entry name" value="PBP1_LacI_sugar_binding-like"/>
    <property type="match status" value="1"/>
</dbReference>
<dbReference type="Pfam" id="PF13377">
    <property type="entry name" value="Peripla_BP_3"/>
    <property type="match status" value="1"/>
</dbReference>
<sequence>MYQDSKTTIKSIASEAGVSIGTVSNVMNGTGRVAEETILKVKRIAKERNYIPNSSARNLRAKKSHLIALIVPFLEKSTIHDSPFYWELATSIESGVRDHNLHVIFTGLDHDQDVSFVRDRNLDGVIVIGTSDDSPIVSQLKSYGVPLVVLDSYLSDPTVHQVHLDDQMGGYVGTKHLIDLGHRRIAFVTDLLLDRGLNYMRWLGYKTALEEHGISYDSNLIIESNLSFNSGYHAAQQVFQKGQDVTAVFVLSDVTAIGLIKGLNELGYSVPERMSVLGFDDIRVTEFSAPPLTTINQNIVDKGQQATRLLMNQIEGIESVQKNIVLPVTLKVRQSTARING</sequence>
<dbReference type="CDD" id="cd01392">
    <property type="entry name" value="HTH_LacI"/>
    <property type="match status" value="1"/>
</dbReference>
<keyword evidence="1" id="KW-0805">Transcription regulation</keyword>
<dbReference type="Gene3D" id="1.10.260.40">
    <property type="entry name" value="lambda repressor-like DNA-binding domains"/>
    <property type="match status" value="1"/>
</dbReference>
<dbReference type="Proteomes" id="UP000261905">
    <property type="component" value="Unassembled WGS sequence"/>
</dbReference>
<accession>A0A371PGP7</accession>
<evidence type="ECO:0000313" key="5">
    <source>
        <dbReference type="EMBL" id="REK74796.1"/>
    </source>
</evidence>
<evidence type="ECO:0000256" key="1">
    <source>
        <dbReference type="ARBA" id="ARBA00023015"/>
    </source>
</evidence>
<dbReference type="InterPro" id="IPR000843">
    <property type="entry name" value="HTH_LacI"/>
</dbReference>
<protein>
    <submittedName>
        <fullName evidence="5">LacI family transcriptional regulator</fullName>
    </submittedName>
</protein>
<dbReference type="PANTHER" id="PTHR30146:SF109">
    <property type="entry name" value="HTH-TYPE TRANSCRIPTIONAL REGULATOR GALS"/>
    <property type="match status" value="1"/>
</dbReference>
<evidence type="ECO:0000256" key="3">
    <source>
        <dbReference type="ARBA" id="ARBA00023163"/>
    </source>
</evidence>
<reference evidence="5 6" key="1">
    <citation type="submission" date="2018-08" db="EMBL/GenBank/DDBJ databases">
        <title>Paenibacillus sp. M4BSY-1, whole genome shotgun sequence.</title>
        <authorList>
            <person name="Tuo L."/>
        </authorList>
    </citation>
    <scope>NUCLEOTIDE SEQUENCE [LARGE SCALE GENOMIC DNA]</scope>
    <source>
        <strain evidence="5 6">M4BSY-1</strain>
    </source>
</reference>
<dbReference type="OrthoDB" id="9796186at2"/>
<gene>
    <name evidence="5" type="ORF">DX130_14115</name>
</gene>
<comment type="caution">
    <text evidence="5">The sequence shown here is derived from an EMBL/GenBank/DDBJ whole genome shotgun (WGS) entry which is preliminary data.</text>
</comment>
<dbReference type="InterPro" id="IPR010982">
    <property type="entry name" value="Lambda_DNA-bd_dom_sf"/>
</dbReference>
<keyword evidence="2" id="KW-0238">DNA-binding</keyword>